<keyword evidence="3 4" id="KW-0067">ATP-binding</keyword>
<keyword evidence="6" id="KW-0436">Ligase</keyword>
<dbReference type="PANTHER" id="PTHR23407:SF1">
    <property type="entry name" value="5-FORMYLTETRAHYDROFOLATE CYCLO-LIGASE"/>
    <property type="match status" value="1"/>
</dbReference>
<dbReference type="PIRSF" id="PIRSF006806">
    <property type="entry name" value="FTHF_cligase"/>
    <property type="match status" value="1"/>
</dbReference>
<evidence type="ECO:0000313" key="7">
    <source>
        <dbReference type="Proteomes" id="UP000528964"/>
    </source>
</evidence>
<organism evidence="6 7">
    <name type="scientific">Hansschlegelia beijingensis</name>
    <dbReference type="NCBI Taxonomy" id="1133344"/>
    <lineage>
        <taxon>Bacteria</taxon>
        <taxon>Pseudomonadati</taxon>
        <taxon>Pseudomonadota</taxon>
        <taxon>Alphaproteobacteria</taxon>
        <taxon>Hyphomicrobiales</taxon>
        <taxon>Methylopilaceae</taxon>
        <taxon>Hansschlegelia</taxon>
    </lineage>
</organism>
<keyword evidence="7" id="KW-1185">Reference proteome</keyword>
<evidence type="ECO:0000256" key="1">
    <source>
        <dbReference type="ARBA" id="ARBA00010638"/>
    </source>
</evidence>
<dbReference type="RefSeq" id="WP_183393364.1">
    <property type="nucleotide sequence ID" value="NZ_JACIDR010000001.1"/>
</dbReference>
<dbReference type="EMBL" id="JACIDR010000001">
    <property type="protein sequence ID" value="MBB3971484.1"/>
    <property type="molecule type" value="Genomic_DNA"/>
</dbReference>
<evidence type="ECO:0000256" key="4">
    <source>
        <dbReference type="PIRSR" id="PIRSR006806-1"/>
    </source>
</evidence>
<dbReference type="Gene3D" id="3.40.50.10420">
    <property type="entry name" value="NagB/RpiA/CoA transferase-like"/>
    <property type="match status" value="1"/>
</dbReference>
<dbReference type="Proteomes" id="UP000528964">
    <property type="component" value="Unassembled WGS sequence"/>
</dbReference>
<comment type="cofactor">
    <cofactor evidence="5">
        <name>Mg(2+)</name>
        <dbReference type="ChEBI" id="CHEBI:18420"/>
    </cofactor>
</comment>
<comment type="caution">
    <text evidence="6">The sequence shown here is derived from an EMBL/GenBank/DDBJ whole genome shotgun (WGS) entry which is preliminary data.</text>
</comment>
<comment type="catalytic activity">
    <reaction evidence="5">
        <text>(6S)-5-formyl-5,6,7,8-tetrahydrofolate + ATP = (6R)-5,10-methenyltetrahydrofolate + ADP + phosphate</text>
        <dbReference type="Rhea" id="RHEA:10488"/>
        <dbReference type="ChEBI" id="CHEBI:30616"/>
        <dbReference type="ChEBI" id="CHEBI:43474"/>
        <dbReference type="ChEBI" id="CHEBI:57455"/>
        <dbReference type="ChEBI" id="CHEBI:57457"/>
        <dbReference type="ChEBI" id="CHEBI:456216"/>
        <dbReference type="EC" id="6.3.3.2"/>
    </reaction>
</comment>
<feature type="binding site" evidence="4">
    <location>
        <begin position="15"/>
        <end position="19"/>
    </location>
    <ligand>
        <name>ATP</name>
        <dbReference type="ChEBI" id="CHEBI:30616"/>
    </ligand>
</feature>
<proteinExistence type="inferred from homology"/>
<dbReference type="GO" id="GO:0035999">
    <property type="term" value="P:tetrahydrofolate interconversion"/>
    <property type="evidence" value="ECO:0007669"/>
    <property type="project" value="TreeGrafter"/>
</dbReference>
<dbReference type="Pfam" id="PF01812">
    <property type="entry name" value="5-FTHF_cyc-lig"/>
    <property type="match status" value="1"/>
</dbReference>
<dbReference type="InterPro" id="IPR002698">
    <property type="entry name" value="FTHF_cligase"/>
</dbReference>
<dbReference type="AlphaFoldDB" id="A0A7W6CW67"/>
<dbReference type="GO" id="GO:0005524">
    <property type="term" value="F:ATP binding"/>
    <property type="evidence" value="ECO:0007669"/>
    <property type="project" value="UniProtKB-KW"/>
</dbReference>
<comment type="similarity">
    <text evidence="1 5">Belongs to the 5-formyltetrahydrofolate cyclo-ligase family.</text>
</comment>
<evidence type="ECO:0000256" key="5">
    <source>
        <dbReference type="RuleBase" id="RU361279"/>
    </source>
</evidence>
<feature type="binding site" evidence="4">
    <location>
        <begin position="141"/>
        <end position="149"/>
    </location>
    <ligand>
        <name>ATP</name>
        <dbReference type="ChEBI" id="CHEBI:30616"/>
    </ligand>
</feature>
<dbReference type="GO" id="GO:0009396">
    <property type="term" value="P:folic acid-containing compound biosynthetic process"/>
    <property type="evidence" value="ECO:0007669"/>
    <property type="project" value="TreeGrafter"/>
</dbReference>
<sequence>MIQQALQTTAADEQKAALRASALKARSELAEEGRIAAGLAVAAEGAALVARRRPKRVSLFFSVRGEIDTLPLARRLAEQGVALCLPVIVKKAAPLVFRDWRPGDPLVDRPFGLKEPPADAAEVTPDFVFVPLAAFDAAGGRLGYGGGFYDRTLEQLRAKQRVVAVGLAFAAQEVEAVPTLDHDAPLDGVLTELGFRPTAGAEI</sequence>
<dbReference type="GO" id="GO:0030272">
    <property type="term" value="F:5-formyltetrahydrofolate cyclo-ligase activity"/>
    <property type="evidence" value="ECO:0007669"/>
    <property type="project" value="UniProtKB-EC"/>
</dbReference>
<accession>A0A7W6CW67</accession>
<name>A0A7W6CW67_9HYPH</name>
<feature type="binding site" evidence="4">
    <location>
        <position position="66"/>
    </location>
    <ligand>
        <name>substrate</name>
    </ligand>
</feature>
<evidence type="ECO:0000256" key="2">
    <source>
        <dbReference type="ARBA" id="ARBA00022741"/>
    </source>
</evidence>
<keyword evidence="5" id="KW-0479">Metal-binding</keyword>
<keyword evidence="5" id="KW-0460">Magnesium</keyword>
<dbReference type="InterPro" id="IPR024185">
    <property type="entry name" value="FTHF_cligase-like_sf"/>
</dbReference>
<evidence type="ECO:0000313" key="6">
    <source>
        <dbReference type="EMBL" id="MBB3971484.1"/>
    </source>
</evidence>
<dbReference type="PANTHER" id="PTHR23407">
    <property type="entry name" value="ATPASE INHIBITOR/5-FORMYLTETRAHYDROFOLATE CYCLO-LIGASE"/>
    <property type="match status" value="1"/>
</dbReference>
<dbReference type="NCBIfam" id="TIGR02727">
    <property type="entry name" value="MTHFS_bact"/>
    <property type="match status" value="1"/>
</dbReference>
<dbReference type="GO" id="GO:0046872">
    <property type="term" value="F:metal ion binding"/>
    <property type="evidence" value="ECO:0007669"/>
    <property type="project" value="UniProtKB-KW"/>
</dbReference>
<gene>
    <name evidence="6" type="ORF">GGR24_000117</name>
</gene>
<dbReference type="InterPro" id="IPR037171">
    <property type="entry name" value="NagB/RpiA_transferase-like"/>
</dbReference>
<keyword evidence="2 4" id="KW-0547">Nucleotide-binding</keyword>
<protein>
    <recommendedName>
        <fullName evidence="5">5-formyltetrahydrofolate cyclo-ligase</fullName>
        <ecNumber evidence="5">6.3.3.2</ecNumber>
    </recommendedName>
</protein>
<reference evidence="6 7" key="1">
    <citation type="submission" date="2020-08" db="EMBL/GenBank/DDBJ databases">
        <title>Genomic Encyclopedia of Type Strains, Phase IV (KMG-IV): sequencing the most valuable type-strain genomes for metagenomic binning, comparative biology and taxonomic classification.</title>
        <authorList>
            <person name="Goeker M."/>
        </authorList>
    </citation>
    <scope>NUCLEOTIDE SEQUENCE [LARGE SCALE GENOMIC DNA]</scope>
    <source>
        <strain evidence="6 7">DSM 25481</strain>
    </source>
</reference>
<dbReference type="EC" id="6.3.3.2" evidence="5"/>
<dbReference type="SUPFAM" id="SSF100950">
    <property type="entry name" value="NagB/RpiA/CoA transferase-like"/>
    <property type="match status" value="1"/>
</dbReference>
<evidence type="ECO:0000256" key="3">
    <source>
        <dbReference type="ARBA" id="ARBA00022840"/>
    </source>
</evidence>